<keyword evidence="1" id="KW-0812">Transmembrane</keyword>
<reference evidence="2" key="1">
    <citation type="submission" date="2023-04" db="EMBL/GenBank/DDBJ databases">
        <title>Chromosome-level genome of Chaenocephalus aceratus.</title>
        <authorList>
            <person name="Park H."/>
        </authorList>
    </citation>
    <scope>NUCLEOTIDE SEQUENCE</scope>
    <source>
        <strain evidence="2">DE</strain>
        <tissue evidence="2">Muscle</tissue>
    </source>
</reference>
<feature type="transmembrane region" description="Helical" evidence="1">
    <location>
        <begin position="6"/>
        <end position="24"/>
    </location>
</feature>
<gene>
    <name evidence="2" type="ORF">KUDE01_002281</name>
</gene>
<organism evidence="2 3">
    <name type="scientific">Dissostichus eleginoides</name>
    <name type="common">Patagonian toothfish</name>
    <name type="synonym">Dissostichus amissus</name>
    <dbReference type="NCBI Taxonomy" id="100907"/>
    <lineage>
        <taxon>Eukaryota</taxon>
        <taxon>Metazoa</taxon>
        <taxon>Chordata</taxon>
        <taxon>Craniata</taxon>
        <taxon>Vertebrata</taxon>
        <taxon>Euteleostomi</taxon>
        <taxon>Actinopterygii</taxon>
        <taxon>Neopterygii</taxon>
        <taxon>Teleostei</taxon>
        <taxon>Neoteleostei</taxon>
        <taxon>Acanthomorphata</taxon>
        <taxon>Eupercaria</taxon>
        <taxon>Perciformes</taxon>
        <taxon>Notothenioidei</taxon>
        <taxon>Nototheniidae</taxon>
        <taxon>Dissostichus</taxon>
    </lineage>
</organism>
<dbReference type="Proteomes" id="UP001228049">
    <property type="component" value="Unassembled WGS sequence"/>
</dbReference>
<dbReference type="AlphaFoldDB" id="A0AAD9B5D9"/>
<comment type="caution">
    <text evidence="2">The sequence shown here is derived from an EMBL/GenBank/DDBJ whole genome shotgun (WGS) entry which is preliminary data.</text>
</comment>
<keyword evidence="1" id="KW-0472">Membrane</keyword>
<feature type="transmembrane region" description="Helical" evidence="1">
    <location>
        <begin position="44"/>
        <end position="64"/>
    </location>
</feature>
<proteinExistence type="predicted"/>
<sequence>MALDECGLIFALVGFVFLGLGLKLRFSDSTRAIFEFETLNSSEFDMVVTVLIIMGSVMLIVVVFGDNGPLLTFSALVTILAGALIVFGVIANSRKDEIGLRIAEFYSSIYLQYLANGDPALADTLTFIQELT</sequence>
<keyword evidence="1" id="KW-1133">Transmembrane helix</keyword>
<accession>A0AAD9B5D9</accession>
<evidence type="ECO:0000313" key="3">
    <source>
        <dbReference type="Proteomes" id="UP001228049"/>
    </source>
</evidence>
<evidence type="ECO:0000256" key="1">
    <source>
        <dbReference type="SAM" id="Phobius"/>
    </source>
</evidence>
<evidence type="ECO:0000313" key="2">
    <source>
        <dbReference type="EMBL" id="KAK1876962.1"/>
    </source>
</evidence>
<keyword evidence="3" id="KW-1185">Reference proteome</keyword>
<feature type="transmembrane region" description="Helical" evidence="1">
    <location>
        <begin position="70"/>
        <end position="91"/>
    </location>
</feature>
<protein>
    <submittedName>
        <fullName evidence="2">CD9 antigen</fullName>
    </submittedName>
</protein>
<name>A0AAD9B5D9_DISEL</name>
<dbReference type="EMBL" id="JASDAP010000027">
    <property type="protein sequence ID" value="KAK1876962.1"/>
    <property type="molecule type" value="Genomic_DNA"/>
</dbReference>